<proteinExistence type="predicted"/>
<organism evidence="3 4">
    <name type="scientific">Janibacter alkaliphilus</name>
    <dbReference type="NCBI Taxonomy" id="1069963"/>
    <lineage>
        <taxon>Bacteria</taxon>
        <taxon>Bacillati</taxon>
        <taxon>Actinomycetota</taxon>
        <taxon>Actinomycetes</taxon>
        <taxon>Micrococcales</taxon>
        <taxon>Intrasporangiaceae</taxon>
        <taxon>Janibacter</taxon>
    </lineage>
</organism>
<sequence>MRFFISFLVACSLALATATSASATQSSGDGPGAPSQPQVNQSLSAETTASEDANVAEIGKATALTGTKAKMIRVCKSWWKLACKGVDWFVGGFVYELFTNGKSRKCRSAKAYYKVNPSNGNAIKYYTCKRYA</sequence>
<comment type="caution">
    <text evidence="3">The sequence shown here is derived from an EMBL/GenBank/DDBJ whole genome shotgun (WGS) entry which is preliminary data.</text>
</comment>
<dbReference type="EMBL" id="JACBZX010000001">
    <property type="protein sequence ID" value="NYG37236.1"/>
    <property type="molecule type" value="Genomic_DNA"/>
</dbReference>
<feature type="chain" id="PRO_5032529363" evidence="2">
    <location>
        <begin position="24"/>
        <end position="132"/>
    </location>
</feature>
<keyword evidence="2" id="KW-0732">Signal</keyword>
<reference evidence="3 4" key="1">
    <citation type="submission" date="2020-07" db="EMBL/GenBank/DDBJ databases">
        <title>Sequencing the genomes of 1000 actinobacteria strains.</title>
        <authorList>
            <person name="Klenk H.-P."/>
        </authorList>
    </citation>
    <scope>NUCLEOTIDE SEQUENCE [LARGE SCALE GENOMIC DNA]</scope>
    <source>
        <strain evidence="3 4">DSM 24723</strain>
    </source>
</reference>
<evidence type="ECO:0000256" key="1">
    <source>
        <dbReference type="SAM" id="MobiDB-lite"/>
    </source>
</evidence>
<evidence type="ECO:0000313" key="3">
    <source>
        <dbReference type="EMBL" id="NYG37236.1"/>
    </source>
</evidence>
<dbReference type="Proteomes" id="UP000592181">
    <property type="component" value="Unassembled WGS sequence"/>
</dbReference>
<feature type="signal peptide" evidence="2">
    <location>
        <begin position="1"/>
        <end position="23"/>
    </location>
</feature>
<dbReference type="AlphaFoldDB" id="A0A852X2E2"/>
<evidence type="ECO:0000256" key="2">
    <source>
        <dbReference type="SAM" id="SignalP"/>
    </source>
</evidence>
<accession>A0A852X2E2</accession>
<name>A0A852X2E2_9MICO</name>
<evidence type="ECO:0000313" key="4">
    <source>
        <dbReference type="Proteomes" id="UP000592181"/>
    </source>
</evidence>
<protein>
    <submittedName>
        <fullName evidence="3">Uncharacterized protein</fullName>
    </submittedName>
</protein>
<feature type="region of interest" description="Disordered" evidence="1">
    <location>
        <begin position="25"/>
        <end position="51"/>
    </location>
</feature>
<gene>
    <name evidence="3" type="ORF">BJY28_001705</name>
</gene>
<dbReference type="RefSeq" id="WP_179462639.1">
    <property type="nucleotide sequence ID" value="NZ_JACBZX010000001.1"/>
</dbReference>
<keyword evidence="4" id="KW-1185">Reference proteome</keyword>
<feature type="compositionally biased region" description="Polar residues" evidence="1">
    <location>
        <begin position="35"/>
        <end position="51"/>
    </location>
</feature>